<comment type="caution">
    <text evidence="3">The sequence shown here is derived from an EMBL/GenBank/DDBJ whole genome shotgun (WGS) entry which is preliminary data.</text>
</comment>
<gene>
    <name evidence="3" type="ORF">BN13_1780009</name>
</gene>
<dbReference type="STRING" id="1193518.BN13_1780009"/>
<dbReference type="OrthoDB" id="3824918at2"/>
<dbReference type="InterPro" id="IPR019692">
    <property type="entry name" value="CFP-6_PH"/>
</dbReference>
<feature type="transmembrane region" description="Helical" evidence="1">
    <location>
        <begin position="58"/>
        <end position="75"/>
    </location>
</feature>
<accession>A0A077M7E5</accession>
<evidence type="ECO:0000259" key="2">
    <source>
        <dbReference type="Pfam" id="PF10756"/>
    </source>
</evidence>
<keyword evidence="4" id="KW-1185">Reference proteome</keyword>
<dbReference type="RefSeq" id="WP_048548520.1">
    <property type="nucleotide sequence ID" value="NZ_HF571038.1"/>
</dbReference>
<evidence type="ECO:0000256" key="1">
    <source>
        <dbReference type="SAM" id="Phobius"/>
    </source>
</evidence>
<keyword evidence="1" id="KW-0472">Membrane</keyword>
<keyword evidence="1" id="KW-0812">Transmembrane</keyword>
<proteinExistence type="predicted"/>
<dbReference type="Pfam" id="PF10756">
    <property type="entry name" value="bPH_6"/>
    <property type="match status" value="1"/>
</dbReference>
<feature type="domain" description="Low molecular weight protein antigen 6 PH" evidence="2">
    <location>
        <begin position="83"/>
        <end position="134"/>
    </location>
</feature>
<reference evidence="3 4" key="1">
    <citation type="journal article" date="2013" name="ISME J.">
        <title>A metabolic model for members of the genus Tetrasphaera involved in enhanced biological phosphorus removal.</title>
        <authorList>
            <person name="Kristiansen R."/>
            <person name="Nguyen H.T.T."/>
            <person name="Saunders A.M."/>
            <person name="Nielsen J.L."/>
            <person name="Wimmer R."/>
            <person name="Le V.Q."/>
            <person name="McIlroy S.J."/>
            <person name="Petrovski S."/>
            <person name="Seviour R.J."/>
            <person name="Calteau A."/>
            <person name="Nielsen K.L."/>
            <person name="Nielsen P.H."/>
        </authorList>
    </citation>
    <scope>NUCLEOTIDE SEQUENCE [LARGE SCALE GENOMIC DNA]</scope>
    <source>
        <strain evidence="3 4">Ben 74</strain>
    </source>
</reference>
<dbReference type="Proteomes" id="UP000035720">
    <property type="component" value="Unassembled WGS sequence"/>
</dbReference>
<organism evidence="3 4">
    <name type="scientific">Nostocoides jenkinsii Ben 74</name>
    <dbReference type="NCBI Taxonomy" id="1193518"/>
    <lineage>
        <taxon>Bacteria</taxon>
        <taxon>Bacillati</taxon>
        <taxon>Actinomycetota</taxon>
        <taxon>Actinomycetes</taxon>
        <taxon>Micrococcales</taxon>
        <taxon>Intrasporangiaceae</taxon>
        <taxon>Nostocoides</taxon>
    </lineage>
</organism>
<protein>
    <submittedName>
        <fullName evidence="3">Putative conserved membrane protein</fullName>
    </submittedName>
</protein>
<feature type="transmembrane region" description="Helical" evidence="1">
    <location>
        <begin position="24"/>
        <end position="46"/>
    </location>
</feature>
<evidence type="ECO:0000313" key="3">
    <source>
        <dbReference type="EMBL" id="CCI52474.1"/>
    </source>
</evidence>
<keyword evidence="1" id="KW-1133">Transmembrane helix</keyword>
<sequence length="160" mass="17322">MTTAPPPATSPSDEPFRPRRGRRVAQIGIVVAVVLFGFVAVLMPGADQGGNWTIVDRVLLWGLGWGMALLLQRYVRIGAWPGPDALVIRNLFLTQSVPWADIEDIRFGGGEPWVSLELVYGESVAVMAIQRADAAYGMSEAERLTALIRRHQDSGAVGAP</sequence>
<dbReference type="EMBL" id="CAJC01000088">
    <property type="protein sequence ID" value="CCI52474.1"/>
    <property type="molecule type" value="Genomic_DNA"/>
</dbReference>
<name>A0A077M7E5_9MICO</name>
<evidence type="ECO:0000313" key="4">
    <source>
        <dbReference type="Proteomes" id="UP000035720"/>
    </source>
</evidence>
<dbReference type="AlphaFoldDB" id="A0A077M7E5"/>